<dbReference type="GO" id="GO:0006596">
    <property type="term" value="P:polyamine biosynthetic process"/>
    <property type="evidence" value="ECO:0007669"/>
    <property type="project" value="UniProtKB-UniRule"/>
</dbReference>
<dbReference type="Proteomes" id="UP000199648">
    <property type="component" value="Unassembled WGS sequence"/>
</dbReference>
<evidence type="ECO:0000256" key="1">
    <source>
        <dbReference type="ARBA" id="ARBA00007867"/>
    </source>
</evidence>
<dbReference type="Pfam" id="PF01564">
    <property type="entry name" value="Spermine_synth"/>
    <property type="match status" value="1"/>
</dbReference>
<evidence type="ECO:0000259" key="5">
    <source>
        <dbReference type="PROSITE" id="PS51006"/>
    </source>
</evidence>
<dbReference type="SUPFAM" id="SSF53335">
    <property type="entry name" value="S-adenosyl-L-methionine-dependent methyltransferases"/>
    <property type="match status" value="1"/>
</dbReference>
<accession>A0A1G5QYU9</accession>
<dbReference type="Gene3D" id="3.40.50.150">
    <property type="entry name" value="Vaccinia Virus protein VP39"/>
    <property type="match status" value="1"/>
</dbReference>
<keyword evidence="7" id="KW-1185">Reference proteome</keyword>
<sequence>MQQSESPLLHMRLLTEMHRAMRNAGFPDVRTLQFPQPVYPSGWWSATLAGKGAVMDEFREVDARKKAFPTAYYSADIHRAAFALPPFMREAFEGVRVRS</sequence>
<keyword evidence="2 4" id="KW-0808">Transferase</keyword>
<gene>
    <name evidence="6" type="ORF">SAMN03097708_03068</name>
</gene>
<reference evidence="6 7" key="1">
    <citation type="submission" date="2016-10" db="EMBL/GenBank/DDBJ databases">
        <authorList>
            <person name="de Groot N.N."/>
        </authorList>
    </citation>
    <scope>NUCLEOTIDE SEQUENCE [LARGE SCALE GENOMIC DNA]</scope>
    <source>
        <strain evidence="6 7">HLD2</strain>
    </source>
</reference>
<evidence type="ECO:0000313" key="7">
    <source>
        <dbReference type="Proteomes" id="UP000199648"/>
    </source>
</evidence>
<organism evidence="6 7">
    <name type="scientific">Thiohalomonas denitrificans</name>
    <dbReference type="NCBI Taxonomy" id="415747"/>
    <lineage>
        <taxon>Bacteria</taxon>
        <taxon>Pseudomonadati</taxon>
        <taxon>Pseudomonadota</taxon>
        <taxon>Gammaproteobacteria</taxon>
        <taxon>Thiohalomonadales</taxon>
        <taxon>Thiohalomonadaceae</taxon>
        <taxon>Thiohalomonas</taxon>
    </lineage>
</organism>
<evidence type="ECO:0000256" key="4">
    <source>
        <dbReference type="PROSITE-ProRule" id="PRU00354"/>
    </source>
</evidence>
<dbReference type="PROSITE" id="PS51006">
    <property type="entry name" value="PABS_2"/>
    <property type="match status" value="1"/>
</dbReference>
<protein>
    <submittedName>
        <fullName evidence="6">Spermine/spermidine synthase</fullName>
    </submittedName>
</protein>
<evidence type="ECO:0000256" key="2">
    <source>
        <dbReference type="ARBA" id="ARBA00022679"/>
    </source>
</evidence>
<dbReference type="GO" id="GO:0016740">
    <property type="term" value="F:transferase activity"/>
    <property type="evidence" value="ECO:0007669"/>
    <property type="project" value="UniProtKB-UniRule"/>
</dbReference>
<dbReference type="AlphaFoldDB" id="A0A1G5QYU9"/>
<proteinExistence type="inferred from homology"/>
<name>A0A1G5QYU9_9GAMM</name>
<comment type="caution">
    <text evidence="4">Lacks conserved residue(s) required for the propagation of feature annotation.</text>
</comment>
<dbReference type="InterPro" id="IPR030374">
    <property type="entry name" value="PABS"/>
</dbReference>
<evidence type="ECO:0000313" key="6">
    <source>
        <dbReference type="EMBL" id="SCZ67015.1"/>
    </source>
</evidence>
<keyword evidence="3 4" id="KW-0620">Polyamine biosynthesis</keyword>
<comment type="similarity">
    <text evidence="1">Belongs to the spermidine/spermine synthase family.</text>
</comment>
<dbReference type="InterPro" id="IPR029063">
    <property type="entry name" value="SAM-dependent_MTases_sf"/>
</dbReference>
<dbReference type="EMBL" id="FMWD01000013">
    <property type="protein sequence ID" value="SCZ67015.1"/>
    <property type="molecule type" value="Genomic_DNA"/>
</dbReference>
<dbReference type="STRING" id="415747.SAMN03097708_03068"/>
<feature type="domain" description="PABS" evidence="5">
    <location>
        <begin position="1"/>
        <end position="51"/>
    </location>
</feature>
<evidence type="ECO:0000256" key="3">
    <source>
        <dbReference type="ARBA" id="ARBA00023115"/>
    </source>
</evidence>